<sequence>MEKNIPISQIPFFDSVSQDTCSRLAAASRISGYDRGKMIYRAKEPVKKICFQLQGKSILYNVTHSGSRKIIFVLGQGELLNDHVLNIHESSLFCEAIEKSRILEIPSGLFLREMEKDFSLTKAVIAAQEKKIWRMGHQLKNTRGNIYLERKLAAKLWKLARDFGRKTEEGIEIDLNLSITFLADLLGVPRETASRACKSLAALQLITMRQKRIIITDPDRMSQFYKSGS</sequence>
<gene>
    <name evidence="5" type="ORF">IAB31_07105</name>
</gene>
<dbReference type="InterPro" id="IPR000595">
    <property type="entry name" value="cNMP-bd_dom"/>
</dbReference>
<dbReference type="GO" id="GO:0006355">
    <property type="term" value="P:regulation of DNA-templated transcription"/>
    <property type="evidence" value="ECO:0007669"/>
    <property type="project" value="InterPro"/>
</dbReference>
<feature type="domain" description="HTH crp-type" evidence="4">
    <location>
        <begin position="148"/>
        <end position="219"/>
    </location>
</feature>
<evidence type="ECO:0000259" key="4">
    <source>
        <dbReference type="PROSITE" id="PS51063"/>
    </source>
</evidence>
<dbReference type="AlphaFoldDB" id="A0A9D1ACD6"/>
<comment type="caution">
    <text evidence="5">The sequence shown here is derived from an EMBL/GenBank/DDBJ whole genome shotgun (WGS) entry which is preliminary data.</text>
</comment>
<dbReference type="InterPro" id="IPR014710">
    <property type="entry name" value="RmlC-like_jellyroll"/>
</dbReference>
<reference evidence="5" key="2">
    <citation type="journal article" date="2021" name="PeerJ">
        <title>Extensive microbial diversity within the chicken gut microbiome revealed by metagenomics and culture.</title>
        <authorList>
            <person name="Gilroy R."/>
            <person name="Ravi A."/>
            <person name="Getino M."/>
            <person name="Pursley I."/>
            <person name="Horton D.L."/>
            <person name="Alikhan N.F."/>
            <person name="Baker D."/>
            <person name="Gharbi K."/>
            <person name="Hall N."/>
            <person name="Watson M."/>
            <person name="Adriaenssens E.M."/>
            <person name="Foster-Nyarko E."/>
            <person name="Jarju S."/>
            <person name="Secka A."/>
            <person name="Antonio M."/>
            <person name="Oren A."/>
            <person name="Chaudhuri R.R."/>
            <person name="La Ragione R."/>
            <person name="Hildebrand F."/>
            <person name="Pallen M.J."/>
        </authorList>
    </citation>
    <scope>NUCLEOTIDE SEQUENCE</scope>
    <source>
        <strain evidence="5">ChiSjej4B22-8148</strain>
    </source>
</reference>
<dbReference type="GO" id="GO:0003677">
    <property type="term" value="F:DNA binding"/>
    <property type="evidence" value="ECO:0007669"/>
    <property type="project" value="UniProtKB-KW"/>
</dbReference>
<organism evidence="5 6">
    <name type="scientific">Candidatus Choladousia intestinavium</name>
    <dbReference type="NCBI Taxonomy" id="2840727"/>
    <lineage>
        <taxon>Bacteria</taxon>
        <taxon>Bacillati</taxon>
        <taxon>Bacillota</taxon>
        <taxon>Clostridia</taxon>
        <taxon>Lachnospirales</taxon>
        <taxon>Lachnospiraceae</taxon>
        <taxon>Lachnospiraceae incertae sedis</taxon>
        <taxon>Candidatus Choladousia</taxon>
    </lineage>
</organism>
<dbReference type="Gene3D" id="1.10.10.10">
    <property type="entry name" value="Winged helix-like DNA-binding domain superfamily/Winged helix DNA-binding domain"/>
    <property type="match status" value="1"/>
</dbReference>
<keyword evidence="1" id="KW-0805">Transcription regulation</keyword>
<dbReference type="InterPro" id="IPR036390">
    <property type="entry name" value="WH_DNA-bd_sf"/>
</dbReference>
<dbReference type="Pfam" id="PF00027">
    <property type="entry name" value="cNMP_binding"/>
    <property type="match status" value="1"/>
</dbReference>
<name>A0A9D1ACD6_9FIRM</name>
<dbReference type="SMART" id="SM00419">
    <property type="entry name" value="HTH_CRP"/>
    <property type="match status" value="1"/>
</dbReference>
<accession>A0A9D1ACD6</accession>
<dbReference type="SUPFAM" id="SSF46785">
    <property type="entry name" value="Winged helix' DNA-binding domain"/>
    <property type="match status" value="1"/>
</dbReference>
<dbReference type="Gene3D" id="2.60.120.10">
    <property type="entry name" value="Jelly Rolls"/>
    <property type="match status" value="1"/>
</dbReference>
<reference evidence="5" key="1">
    <citation type="submission" date="2020-10" db="EMBL/GenBank/DDBJ databases">
        <authorList>
            <person name="Gilroy R."/>
        </authorList>
    </citation>
    <scope>NUCLEOTIDE SEQUENCE</scope>
    <source>
        <strain evidence="5">ChiSjej4B22-8148</strain>
    </source>
</reference>
<dbReference type="InterPro" id="IPR012318">
    <property type="entry name" value="HTH_CRP"/>
</dbReference>
<dbReference type="InterPro" id="IPR036388">
    <property type="entry name" value="WH-like_DNA-bd_sf"/>
</dbReference>
<keyword evidence="2" id="KW-0238">DNA-binding</keyword>
<protein>
    <submittedName>
        <fullName evidence="5">Crp/Fnr family transcriptional regulator</fullName>
    </submittedName>
</protein>
<dbReference type="Pfam" id="PF13545">
    <property type="entry name" value="HTH_Crp_2"/>
    <property type="match status" value="1"/>
</dbReference>
<dbReference type="EMBL" id="DVGK01000080">
    <property type="protein sequence ID" value="HIR13673.1"/>
    <property type="molecule type" value="Genomic_DNA"/>
</dbReference>
<dbReference type="Proteomes" id="UP000886757">
    <property type="component" value="Unassembled WGS sequence"/>
</dbReference>
<evidence type="ECO:0000256" key="1">
    <source>
        <dbReference type="ARBA" id="ARBA00023015"/>
    </source>
</evidence>
<dbReference type="PROSITE" id="PS51063">
    <property type="entry name" value="HTH_CRP_2"/>
    <property type="match status" value="1"/>
</dbReference>
<evidence type="ECO:0000313" key="6">
    <source>
        <dbReference type="Proteomes" id="UP000886757"/>
    </source>
</evidence>
<evidence type="ECO:0000313" key="5">
    <source>
        <dbReference type="EMBL" id="HIR13673.1"/>
    </source>
</evidence>
<dbReference type="InterPro" id="IPR018490">
    <property type="entry name" value="cNMP-bd_dom_sf"/>
</dbReference>
<evidence type="ECO:0000256" key="2">
    <source>
        <dbReference type="ARBA" id="ARBA00023125"/>
    </source>
</evidence>
<dbReference type="SUPFAM" id="SSF51206">
    <property type="entry name" value="cAMP-binding domain-like"/>
    <property type="match status" value="1"/>
</dbReference>
<evidence type="ECO:0000256" key="3">
    <source>
        <dbReference type="ARBA" id="ARBA00023163"/>
    </source>
</evidence>
<dbReference type="CDD" id="cd00038">
    <property type="entry name" value="CAP_ED"/>
    <property type="match status" value="1"/>
</dbReference>
<proteinExistence type="predicted"/>
<keyword evidence="3" id="KW-0804">Transcription</keyword>